<protein>
    <submittedName>
        <fullName evidence="2">3-demethylubiquinone-9 3-methyltransferase</fullName>
    </submittedName>
</protein>
<organism evidence="2">
    <name type="scientific">Myxococcus fulvus</name>
    <dbReference type="NCBI Taxonomy" id="33"/>
    <lineage>
        <taxon>Bacteria</taxon>
        <taxon>Pseudomonadati</taxon>
        <taxon>Myxococcota</taxon>
        <taxon>Myxococcia</taxon>
        <taxon>Myxococcales</taxon>
        <taxon>Cystobacterineae</taxon>
        <taxon>Myxococcaceae</taxon>
        <taxon>Myxococcus</taxon>
    </lineage>
</organism>
<keyword evidence="2" id="KW-0489">Methyltransferase</keyword>
<dbReference type="CDD" id="cd06588">
    <property type="entry name" value="PhnB_like"/>
    <property type="match status" value="1"/>
</dbReference>
<reference evidence="2" key="1">
    <citation type="journal article" date="2018" name="J. Ind. Microbiol. Biotechnol.">
        <title>Genome mining reveals uncommon alkylpyrones as type III PKS products from myxobacteria.</title>
        <authorList>
            <person name="Hug J.J."/>
            <person name="Panter F."/>
            <person name="Krug D."/>
            <person name="Muller R."/>
        </authorList>
    </citation>
    <scope>NUCLEOTIDE SEQUENCE</scope>
    <source>
        <strain evidence="2">MCy8288</strain>
    </source>
</reference>
<dbReference type="GO" id="GO:0032259">
    <property type="term" value="P:methylation"/>
    <property type="evidence" value="ECO:0007669"/>
    <property type="project" value="UniProtKB-KW"/>
</dbReference>
<evidence type="ECO:0000313" key="2">
    <source>
        <dbReference type="EMBL" id="AYM52981.1"/>
    </source>
</evidence>
<evidence type="ECO:0000259" key="1">
    <source>
        <dbReference type="Pfam" id="PF06983"/>
    </source>
</evidence>
<dbReference type="PIRSF" id="PIRSF021700">
    <property type="entry name" value="3_dmu_93_MTrfase"/>
    <property type="match status" value="1"/>
</dbReference>
<dbReference type="EMBL" id="MH908890">
    <property type="protein sequence ID" value="AYM52981.1"/>
    <property type="molecule type" value="Genomic_DNA"/>
</dbReference>
<accession>A0A3Q8I3U9</accession>
<dbReference type="InterPro" id="IPR009725">
    <property type="entry name" value="3_dmu_93_MTrfase"/>
</dbReference>
<proteinExistence type="predicted"/>
<sequence>MAEKIINCLWFDHGEARKAAEFYASVFPNSRVGPAHEAATDFPDGKAGDELTVEFTVLGRDFVGLNGGPAFKPDEAVSFMVVTENQEETDRYWNAIVGNGGAESACGWCKDRWGFSWQITPRVLLDATTHPDKAAAKRAMDAMMTMRKIDIAKIEAAVRGKG</sequence>
<dbReference type="GO" id="GO:0008168">
    <property type="term" value="F:methyltransferase activity"/>
    <property type="evidence" value="ECO:0007669"/>
    <property type="project" value="UniProtKB-KW"/>
</dbReference>
<feature type="domain" description="PhnB-like" evidence="1">
    <location>
        <begin position="3"/>
        <end position="120"/>
    </location>
</feature>
<keyword evidence="2" id="KW-0808">Transferase</keyword>
<dbReference type="PANTHER" id="PTHR33990:SF2">
    <property type="entry name" value="PHNB-LIKE DOMAIN-CONTAINING PROTEIN"/>
    <property type="match status" value="1"/>
</dbReference>
<dbReference type="InterPro" id="IPR028973">
    <property type="entry name" value="PhnB-like"/>
</dbReference>
<dbReference type="AlphaFoldDB" id="A0A3Q8I3U9"/>
<name>A0A3Q8I3U9_MYXFU</name>
<dbReference type="InterPro" id="IPR029068">
    <property type="entry name" value="Glyas_Bleomycin-R_OHBP_Dase"/>
</dbReference>
<dbReference type="Pfam" id="PF06983">
    <property type="entry name" value="3-dmu-9_3-mt"/>
    <property type="match status" value="1"/>
</dbReference>
<dbReference type="SUPFAM" id="SSF54593">
    <property type="entry name" value="Glyoxalase/Bleomycin resistance protein/Dihydroxybiphenyl dioxygenase"/>
    <property type="match status" value="1"/>
</dbReference>
<keyword evidence="2" id="KW-0830">Ubiquinone</keyword>
<dbReference type="Gene3D" id="3.10.180.10">
    <property type="entry name" value="2,3-Dihydroxybiphenyl 1,2-Dioxygenase, domain 1"/>
    <property type="match status" value="1"/>
</dbReference>
<dbReference type="PANTHER" id="PTHR33990">
    <property type="entry name" value="PROTEIN YJDN-RELATED"/>
    <property type="match status" value="1"/>
</dbReference>